<keyword evidence="6" id="KW-1185">Reference proteome</keyword>
<dbReference type="GeneID" id="62208029"/>
<feature type="region of interest" description="Disordered" evidence="2">
    <location>
        <begin position="444"/>
        <end position="497"/>
    </location>
</feature>
<dbReference type="InterPro" id="IPR058348">
    <property type="entry name" value="DUF8035"/>
</dbReference>
<keyword evidence="3" id="KW-0472">Membrane</keyword>
<evidence type="ECO:0000256" key="1">
    <source>
        <dbReference type="SAM" id="Coils"/>
    </source>
</evidence>
<feature type="region of interest" description="Disordered" evidence="2">
    <location>
        <begin position="203"/>
        <end position="359"/>
    </location>
</feature>
<dbReference type="Proteomes" id="UP000596902">
    <property type="component" value="Unassembled WGS sequence"/>
</dbReference>
<feature type="compositionally biased region" description="Basic and acidic residues" evidence="2">
    <location>
        <begin position="784"/>
        <end position="831"/>
    </location>
</feature>
<evidence type="ECO:0000256" key="2">
    <source>
        <dbReference type="SAM" id="MobiDB-lite"/>
    </source>
</evidence>
<feature type="region of interest" description="Disordered" evidence="2">
    <location>
        <begin position="1239"/>
        <end position="1263"/>
    </location>
</feature>
<feature type="compositionally biased region" description="Pro residues" evidence="2">
    <location>
        <begin position="1040"/>
        <end position="1049"/>
    </location>
</feature>
<dbReference type="Pfam" id="PF26118">
    <property type="entry name" value="DUF8035"/>
    <property type="match status" value="1"/>
</dbReference>
<proteinExistence type="predicted"/>
<sequence length="1730" mass="193327">MLDTVQSSEHHQDDEFLPKSPLLEARTAKAPQSTTPPRPAKLDRTLSKRRTIISQPNPPALNTQVSAETYRPSSSRRRAPPPLSFPKNYDQKYARTPSSIPPSFSGLENPFAASSMLSPSISHDPWDLRNFDSALPTHRLQNDSRFGTARPQSYVDPFATDSDQDQPPKTMKKYEKILPSTGTETKRDSSVKDMEYTQNRVRRVRNESPNDRAVAREESRRFKAEKQRLLDTTAEPEALPRSRDSFHKRIHKAAEISPTNPPTPTSSGAYLVQTRRSSDSGSRPSTRDGQRPIHPEIIISFGSKKDKTKKYPSISVSTKPFHQSSIGPRESNKAAVDSDSEAAVSPDTEGSETSYTLRTGFPEVSMSTLASSSKTSKEADIKATEPKASYSLLDSDSHNPIHQGHHTTYGTSLEIPSQRNQADQSRSLGFDIAHLTNEVEAKIENSRGGTSKKEACSEQPAVQDAETAMRIPRARSEVPPPLPPPRHIDTSGSDPGWQWGNTNSPRDTGFGGNRLATVRPGWQWNGGATGSYPREPSVETFSPARLPSIMENTQTAAEEVHNEPPERHVAPIKSILRKATEKFPEDPALVREGVAPHKDALKGKDIPIGARWTRIDRRLVNPEALEEAKERFEERIDCVMVLRVLTREEIQKLANRTKAIRERREATDEAREPESIAMNADDNDELGADKTYTAPRSAIEPFSIDPSFGDLHHSYGDFHGLPEVPGELLQDSHLPQINHTCDKLHEEGVNSTHAEGSASTPYTQEAGVQEVLVGGAVIFGGGEKKELSREKRDREKGEEERSAKEAAEQAERERPKRKEEEGRLEQERIQREEEESIAAEGAERAAKEPEAARTAAEEEEAEASSGWGSLGSGFYKRKKGKNWIKTKTPKREAEEKKGHEEKEQLEGEAREAAKAAGSAEAQDLNHIFKQTVGTILEDQNFTQALEAPSDPEDFTPGDDLPWGPEDTTTIFNRMRSEISREDVIRLEDEEAEFKKMEEEEAAAAAEAEKSKKDDLWDDWAWFGPMKPWKKKGKKGAQEEVPPPLPPSPEPEVEPETPGVDARGIRDERTTRNVLEEFEKTRPFPTHPVESWLKTTLVNESTFENSEWDYNDSASGPPSYAASVASIFSVASLASSASDISKGSGYSKVQIATATKVLLSIFYEDEALSSLYKRAIEAQNIGPERLERNLRRLFRAYAGLLEGEATERLEHLASRLVRAKSASLAKSVIEKLQIVHASMELSRSERNNESSDEEEDGADSNPVNEDAFEDLVTFRQFLVESEAFKTFHNQLQAFVIPNLAPADRTETVTKEALGCDDEGIVKHDVLGPPAQSKTISTWHEWFRDVSQALSMSCSEVLAFFLIATGFHLNLDILLSTRDHLLVNMGLLEPALDQNKTRLRWRCRCGDSIYSDIMELREGGIAELVDRMQRSSGVKVHAAPHNRQSGNQQYIVPRPDRWLRNAITKVGTAFGGSSKSSPSCLPQHNSPYATTSCSTSTNPSITKKILHLSMCMHRTRRRKIVKQDRVDEITTDQTLLRFLQRQYATHRGRFLNIARLKTVQRIVFVKFRLPMGGSVDVQHHLYCIADPANWKYCECTPPPNKVGVEYEYSPSPPKTHPPIPPEYLASLFTCAADVHEEDDWILNQLPKRTCGVLQGQKGQPAEGWGIYFLEGWDREIISLLILFIFFLASLLFGVLWWKFQFDLQGGFGVSAYMMAVCTVVISVVVTRLENKG</sequence>
<feature type="compositionally biased region" description="Polar residues" evidence="2">
    <location>
        <begin position="52"/>
        <end position="67"/>
    </location>
</feature>
<accession>A0A8H7EDV0</accession>
<evidence type="ECO:0000313" key="5">
    <source>
        <dbReference type="EMBL" id="KAF7672294.1"/>
    </source>
</evidence>
<feature type="region of interest" description="Disordered" evidence="2">
    <location>
        <begin position="1"/>
        <end position="98"/>
    </location>
</feature>
<feature type="region of interest" description="Disordered" evidence="2">
    <location>
        <begin position="784"/>
        <end position="921"/>
    </location>
</feature>
<keyword evidence="3" id="KW-1133">Transmembrane helix</keyword>
<feature type="compositionally biased region" description="Basic and acidic residues" evidence="2">
    <location>
        <begin position="660"/>
        <end position="674"/>
    </location>
</feature>
<dbReference type="EMBL" id="JAAABM010000017">
    <property type="protein sequence ID" value="KAF7672294.1"/>
    <property type="molecule type" value="Genomic_DNA"/>
</dbReference>
<keyword evidence="1" id="KW-0175">Coiled coil</keyword>
<evidence type="ECO:0000259" key="4">
    <source>
        <dbReference type="Pfam" id="PF26118"/>
    </source>
</evidence>
<feature type="compositionally biased region" description="Basic and acidic residues" evidence="2">
    <location>
        <begin position="285"/>
        <end position="294"/>
    </location>
</feature>
<feature type="compositionally biased region" description="Basic and acidic residues" evidence="2">
    <location>
        <begin position="841"/>
        <end position="851"/>
    </location>
</feature>
<feature type="compositionally biased region" description="Polar residues" evidence="2">
    <location>
        <begin position="392"/>
        <end position="423"/>
    </location>
</feature>
<feature type="region of interest" description="Disordered" evidence="2">
    <location>
        <begin position="946"/>
        <end position="966"/>
    </location>
</feature>
<gene>
    <name evidence="5" type="ORF">GT037_009804</name>
</gene>
<reference evidence="5" key="2">
    <citation type="submission" date="2020-08" db="EMBL/GenBank/DDBJ databases">
        <title>Draft Genome Sequence of Cumin Blight Pathogen Alternaria burnsii.</title>
        <authorList>
            <person name="Feng Z."/>
        </authorList>
    </citation>
    <scope>NUCLEOTIDE SEQUENCE</scope>
    <source>
        <strain evidence="5">CBS107.38</strain>
    </source>
</reference>
<feature type="compositionally biased region" description="Polar residues" evidence="2">
    <location>
        <begin position="314"/>
        <end position="326"/>
    </location>
</feature>
<protein>
    <recommendedName>
        <fullName evidence="4">DUF8035 domain-containing protein</fullName>
    </recommendedName>
</protein>
<feature type="region of interest" description="Disordered" evidence="2">
    <location>
        <begin position="391"/>
        <end position="423"/>
    </location>
</feature>
<evidence type="ECO:0000256" key="3">
    <source>
        <dbReference type="SAM" id="Phobius"/>
    </source>
</evidence>
<reference evidence="5" key="1">
    <citation type="submission" date="2020-01" db="EMBL/GenBank/DDBJ databases">
        <authorList>
            <person name="Feng Z.H.Z."/>
        </authorList>
    </citation>
    <scope>NUCLEOTIDE SEQUENCE</scope>
    <source>
        <strain evidence="5">CBS107.38</strain>
    </source>
</reference>
<feature type="compositionally biased region" description="Basic and acidic residues" evidence="2">
    <location>
        <begin position="8"/>
        <end position="17"/>
    </location>
</feature>
<feature type="domain" description="DUF8035" evidence="4">
    <location>
        <begin position="610"/>
        <end position="663"/>
    </location>
</feature>
<feature type="compositionally biased region" description="Basic and acidic residues" evidence="2">
    <location>
        <begin position="204"/>
        <end position="229"/>
    </location>
</feature>
<feature type="coiled-coil region" evidence="1">
    <location>
        <begin position="986"/>
        <end position="1013"/>
    </location>
</feature>
<feature type="transmembrane region" description="Helical" evidence="3">
    <location>
        <begin position="1707"/>
        <end position="1726"/>
    </location>
</feature>
<comment type="caution">
    <text evidence="5">The sequence shown here is derived from an EMBL/GenBank/DDBJ whole genome shotgun (WGS) entry which is preliminary data.</text>
</comment>
<dbReference type="PANTHER" id="PTHR42081:SF1">
    <property type="entry name" value="ZINC FINGER PROTEIN DHHC DOMAIN CONTAINING PROTEIN"/>
    <property type="match status" value="1"/>
</dbReference>
<dbReference type="PANTHER" id="PTHR42081">
    <property type="entry name" value="ZINC FINGER PROTEIN DHHC DOMAIN CONTAINING PROTEIN"/>
    <property type="match status" value="1"/>
</dbReference>
<feature type="compositionally biased region" description="Low complexity" evidence="2">
    <location>
        <begin position="334"/>
        <end position="345"/>
    </location>
</feature>
<organism evidence="5 6">
    <name type="scientific">Alternaria burnsii</name>
    <dbReference type="NCBI Taxonomy" id="1187904"/>
    <lineage>
        <taxon>Eukaryota</taxon>
        <taxon>Fungi</taxon>
        <taxon>Dikarya</taxon>
        <taxon>Ascomycota</taxon>
        <taxon>Pezizomycotina</taxon>
        <taxon>Dothideomycetes</taxon>
        <taxon>Pleosporomycetidae</taxon>
        <taxon>Pleosporales</taxon>
        <taxon>Pleosporineae</taxon>
        <taxon>Pleosporaceae</taxon>
        <taxon>Alternaria</taxon>
        <taxon>Alternaria sect. Alternaria</taxon>
    </lineage>
</organism>
<feature type="region of interest" description="Disordered" evidence="2">
    <location>
        <begin position="660"/>
        <end position="689"/>
    </location>
</feature>
<dbReference type="RefSeq" id="XP_038782652.1">
    <property type="nucleotide sequence ID" value="XM_038934851.1"/>
</dbReference>
<feature type="compositionally biased region" description="Basic and acidic residues" evidence="2">
    <location>
        <begin position="238"/>
        <end position="247"/>
    </location>
</feature>
<feature type="region of interest" description="Disordered" evidence="2">
    <location>
        <begin position="1027"/>
        <end position="1062"/>
    </location>
</feature>
<feature type="compositionally biased region" description="Basic and acidic residues" evidence="2">
    <location>
        <begin position="889"/>
        <end position="913"/>
    </location>
</feature>
<feature type="transmembrane region" description="Helical" evidence="3">
    <location>
        <begin position="1674"/>
        <end position="1695"/>
    </location>
</feature>
<evidence type="ECO:0000313" key="6">
    <source>
        <dbReference type="Proteomes" id="UP000596902"/>
    </source>
</evidence>
<feature type="compositionally biased region" description="Basic residues" evidence="2">
    <location>
        <begin position="875"/>
        <end position="888"/>
    </location>
</feature>
<keyword evidence="3" id="KW-0812">Transmembrane</keyword>
<feature type="compositionally biased region" description="Basic and acidic residues" evidence="2">
    <location>
        <begin position="444"/>
        <end position="456"/>
    </location>
</feature>
<name>A0A8H7EDV0_9PLEO</name>